<dbReference type="AlphaFoldDB" id="A0AA97HZE8"/>
<dbReference type="SUPFAM" id="SSF53474">
    <property type="entry name" value="alpha/beta-Hydrolases"/>
    <property type="match status" value="1"/>
</dbReference>
<protein>
    <recommendedName>
        <fullName evidence="3">Alpha/beta hydrolase</fullName>
    </recommendedName>
</protein>
<gene>
    <name evidence="1" type="ORF">RB602_07795</name>
</gene>
<sequence>MAADPHIASYDYQGRQEPCLAMQPAHGADSAQKLCLIPPFFAEANRMRRTLVSVMRHLATSHGIASIMPDLPGTLESEAPLTETTLTDWQQALTAACQQHGPISHSAAFRAGAVLDSTLPHVTSWRLSPIPAAKQLRMLARTEIAALREKGEAVPALTEMLETARKDGVMLAGYALSADMVAAPMDHSDLAHADRTISLSEDDGDADAVLQGPPLWLRAEPGDDPELAVAIADDIARWMAG</sequence>
<dbReference type="InterPro" id="IPR029058">
    <property type="entry name" value="AB_hydrolase_fold"/>
</dbReference>
<reference evidence="1 2" key="1">
    <citation type="submission" date="2023-10" db="EMBL/GenBank/DDBJ databases">
        <title>Complete genome sequence of a Sphingomonadaceae bacterium.</title>
        <authorList>
            <person name="Yan C."/>
        </authorList>
    </citation>
    <scope>NUCLEOTIDE SEQUENCE [LARGE SCALE GENOMIC DNA]</scope>
    <source>
        <strain evidence="1 2">SCSIO 66989</strain>
    </source>
</reference>
<accession>A0AA97HZE8</accession>
<keyword evidence="2" id="KW-1185">Reference proteome</keyword>
<dbReference type="EMBL" id="CP136594">
    <property type="protein sequence ID" value="WOE73772.1"/>
    <property type="molecule type" value="Genomic_DNA"/>
</dbReference>
<organism evidence="1 2">
    <name type="scientific">Alterisphingorhabdus coralli</name>
    <dbReference type="NCBI Taxonomy" id="3071408"/>
    <lineage>
        <taxon>Bacteria</taxon>
        <taxon>Pseudomonadati</taxon>
        <taxon>Pseudomonadota</taxon>
        <taxon>Alphaproteobacteria</taxon>
        <taxon>Sphingomonadales</taxon>
        <taxon>Sphingomonadaceae</taxon>
        <taxon>Alterisphingorhabdus (ex Yan et al. 2024)</taxon>
    </lineage>
</organism>
<evidence type="ECO:0000313" key="2">
    <source>
        <dbReference type="Proteomes" id="UP001302429"/>
    </source>
</evidence>
<evidence type="ECO:0000313" key="1">
    <source>
        <dbReference type="EMBL" id="WOE73772.1"/>
    </source>
</evidence>
<dbReference type="RefSeq" id="WP_317079997.1">
    <property type="nucleotide sequence ID" value="NZ_CP136594.1"/>
</dbReference>
<dbReference type="KEGG" id="acoa:RB602_07795"/>
<dbReference type="Proteomes" id="UP001302429">
    <property type="component" value="Chromosome"/>
</dbReference>
<name>A0AA97HZE8_9SPHN</name>
<evidence type="ECO:0008006" key="3">
    <source>
        <dbReference type="Google" id="ProtNLM"/>
    </source>
</evidence>
<proteinExistence type="predicted"/>